<sequence length="154" mass="17955">MKLRYLLPGVAYNLLSTCLEELSQYKKYKKIIFELNELGKLQEIGFKVDSNANLYLGIDLNPELLLYSETSQESVELKLISEKMNKYNDFLTREGILDSIKVDYERIKSEEFYGYILQINFAFKKYKRNDLIFAISYFSSILVSILAIGIIMLS</sequence>
<dbReference type="EMBL" id="LR796670">
    <property type="protein sequence ID" value="CAB4159223.1"/>
    <property type="molecule type" value="Genomic_DNA"/>
</dbReference>
<accession>A0A6J5NK50</accession>
<keyword evidence="1" id="KW-0472">Membrane</keyword>
<organism evidence="2">
    <name type="scientific">uncultured Caudovirales phage</name>
    <dbReference type="NCBI Taxonomy" id="2100421"/>
    <lineage>
        <taxon>Viruses</taxon>
        <taxon>Duplodnaviria</taxon>
        <taxon>Heunggongvirae</taxon>
        <taxon>Uroviricota</taxon>
        <taxon>Caudoviricetes</taxon>
        <taxon>Peduoviridae</taxon>
        <taxon>Maltschvirus</taxon>
        <taxon>Maltschvirus maltsch</taxon>
    </lineage>
</organism>
<name>A0A6J5NK50_9CAUD</name>
<keyword evidence="1" id="KW-0812">Transmembrane</keyword>
<evidence type="ECO:0000313" key="2">
    <source>
        <dbReference type="EMBL" id="CAB4159223.1"/>
    </source>
</evidence>
<feature type="transmembrane region" description="Helical" evidence="1">
    <location>
        <begin position="131"/>
        <end position="153"/>
    </location>
</feature>
<reference evidence="2" key="1">
    <citation type="submission" date="2020-04" db="EMBL/GenBank/DDBJ databases">
        <authorList>
            <person name="Chiriac C."/>
            <person name="Salcher M."/>
            <person name="Ghai R."/>
            <person name="Kavagutti S V."/>
        </authorList>
    </citation>
    <scope>NUCLEOTIDE SEQUENCE</scope>
</reference>
<protein>
    <submittedName>
        <fullName evidence="2">Uncharacterized protein</fullName>
    </submittedName>
</protein>
<keyword evidence="1" id="KW-1133">Transmembrane helix</keyword>
<evidence type="ECO:0000256" key="1">
    <source>
        <dbReference type="SAM" id="Phobius"/>
    </source>
</evidence>
<proteinExistence type="predicted"/>
<gene>
    <name evidence="2" type="ORF">UFOVP699_74</name>
</gene>